<accession>A0A2A6CWP7</accession>
<organism evidence="1 2">
    <name type="scientific">Pristionchus pacificus</name>
    <name type="common">Parasitic nematode worm</name>
    <dbReference type="NCBI Taxonomy" id="54126"/>
    <lineage>
        <taxon>Eukaryota</taxon>
        <taxon>Metazoa</taxon>
        <taxon>Ecdysozoa</taxon>
        <taxon>Nematoda</taxon>
        <taxon>Chromadorea</taxon>
        <taxon>Rhabditida</taxon>
        <taxon>Rhabditina</taxon>
        <taxon>Diplogasteromorpha</taxon>
        <taxon>Diplogasteroidea</taxon>
        <taxon>Neodiplogasteridae</taxon>
        <taxon>Pristionchus</taxon>
    </lineage>
</organism>
<protein>
    <submittedName>
        <fullName evidence="1">Uncharacterized protein</fullName>
    </submittedName>
</protein>
<dbReference type="Proteomes" id="UP000005239">
    <property type="component" value="Unassembled WGS sequence"/>
</dbReference>
<dbReference type="EnsemblMetazoa" id="PPA36435.1">
    <property type="protein sequence ID" value="PPA36435.1"/>
    <property type="gene ID" value="WBGene00274804"/>
</dbReference>
<reference evidence="2" key="1">
    <citation type="journal article" date="2008" name="Nat. Genet.">
        <title>The Pristionchus pacificus genome provides a unique perspective on nematode lifestyle and parasitism.</title>
        <authorList>
            <person name="Dieterich C."/>
            <person name="Clifton S.W."/>
            <person name="Schuster L.N."/>
            <person name="Chinwalla A."/>
            <person name="Delehaunty K."/>
            <person name="Dinkelacker I."/>
            <person name="Fulton L."/>
            <person name="Fulton R."/>
            <person name="Godfrey J."/>
            <person name="Minx P."/>
            <person name="Mitreva M."/>
            <person name="Roeseler W."/>
            <person name="Tian H."/>
            <person name="Witte H."/>
            <person name="Yang S.P."/>
            <person name="Wilson R.K."/>
            <person name="Sommer R.J."/>
        </authorList>
    </citation>
    <scope>NUCLEOTIDE SEQUENCE [LARGE SCALE GENOMIC DNA]</scope>
    <source>
        <strain evidence="2">PS312</strain>
    </source>
</reference>
<reference evidence="1" key="2">
    <citation type="submission" date="2022-06" db="UniProtKB">
        <authorList>
            <consortium name="EnsemblMetazoa"/>
        </authorList>
    </citation>
    <scope>IDENTIFICATION</scope>
    <source>
        <strain evidence="1">PS312</strain>
    </source>
</reference>
<sequence length="213" mass="23625">DLNLGGISLDESSVCGHYFSVYNGQLSMKGGSEDDFALMSSKLPNAFFQNDPVNELRDIKQHLNEDLNLGGISLDESSVCGHYFSVYNGQLSMKGGSEDDFALMSSKLPNAFFQNDPVNELRDIKQHLNEDLNLGGISLDESSVCGHYFSVYNGQLSMKGGSEDDFALMFSKLPNAFFQNDPVNELRDIKQHLNETCNDSKSMQCNLLLTRLP</sequence>
<evidence type="ECO:0000313" key="2">
    <source>
        <dbReference type="Proteomes" id="UP000005239"/>
    </source>
</evidence>
<name>A0A2A6CWP7_PRIPA</name>
<evidence type="ECO:0000313" key="1">
    <source>
        <dbReference type="EnsemblMetazoa" id="PPA36435.1"/>
    </source>
</evidence>
<gene>
    <name evidence="1" type="primary">WBGene00274804</name>
</gene>
<keyword evidence="2" id="KW-1185">Reference proteome</keyword>
<accession>A0A8R1UN38</accession>
<dbReference type="AlphaFoldDB" id="A0A2A6CWP7"/>
<proteinExistence type="predicted"/>